<keyword evidence="4" id="KW-0812">Transmembrane</keyword>
<evidence type="ECO:0000256" key="5">
    <source>
        <dbReference type="ARBA" id="ARBA00022882"/>
    </source>
</evidence>
<dbReference type="SUPFAM" id="SSF81324">
    <property type="entry name" value="Voltage-gated potassium channels"/>
    <property type="match status" value="1"/>
</dbReference>
<gene>
    <name evidence="11" type="ORF">CYMTET_9105</name>
</gene>
<dbReference type="GO" id="GO:0005886">
    <property type="term" value="C:plasma membrane"/>
    <property type="evidence" value="ECO:0007669"/>
    <property type="project" value="UniProtKB-SubCell"/>
</dbReference>
<reference evidence="11 12" key="1">
    <citation type="journal article" date="2015" name="Genome Biol. Evol.">
        <title>Comparative Genomics of a Bacterivorous Green Alga Reveals Evolutionary Causalities and Consequences of Phago-Mixotrophic Mode of Nutrition.</title>
        <authorList>
            <person name="Burns J.A."/>
            <person name="Paasch A."/>
            <person name="Narechania A."/>
            <person name="Kim E."/>
        </authorList>
    </citation>
    <scope>NUCLEOTIDE SEQUENCE [LARGE SCALE GENOMIC DNA]</scope>
    <source>
        <strain evidence="11 12">PLY_AMNH</strain>
    </source>
</reference>
<protein>
    <recommendedName>
        <fullName evidence="13">Voltage-gated hydrogen channel 1</fullName>
    </recommendedName>
</protein>
<feature type="compositionally biased region" description="Basic and acidic residues" evidence="10">
    <location>
        <begin position="150"/>
        <end position="161"/>
    </location>
</feature>
<keyword evidence="9" id="KW-0407">Ion channel</keyword>
<proteinExistence type="predicted"/>
<evidence type="ECO:0000256" key="8">
    <source>
        <dbReference type="ARBA" id="ARBA00023136"/>
    </source>
</evidence>
<evidence type="ECO:0000256" key="10">
    <source>
        <dbReference type="SAM" id="MobiDB-lite"/>
    </source>
</evidence>
<comment type="caution">
    <text evidence="11">The sequence shown here is derived from an EMBL/GenBank/DDBJ whole genome shotgun (WGS) entry which is preliminary data.</text>
</comment>
<dbReference type="PANTHER" id="PTHR46480">
    <property type="entry name" value="F20B24.22"/>
    <property type="match status" value="1"/>
</dbReference>
<sequence>MAEEVETITLGEGSMKPVEIDAQPSTQTIRKRQTLYHTLLRAEVPDKLRKFHDIPSPHVKPSEPKASLRLRIHEVLESPKLEMLIVLLVLVDVVCVLCETVLAEYFSYDHHQDYLANDVTLYEKLNYLSGSTQDHRRLLSESDTPSDSHAPPDHDSHNDGDHETHIYTGEGYISDAYRTIVWVEILSITIVGFFAVEIALKIFAMSTEGLFCFFKEPNTKLLDTSSYNYLHISDFVVVYTTLILIAVEKSLHKHADEDTLSRAAIFFVIFRAWRLVRIFEGFVEYFAVLREMSSTLIALKHSHDEMHHFLVKKNLESDFLEHMFDDDTDEILGITHLKDPKLRAEKFKEMRSVVEQFFAQDYHDGTDYASMPKLGHGHHAPHEV</sequence>
<evidence type="ECO:0000256" key="9">
    <source>
        <dbReference type="ARBA" id="ARBA00023303"/>
    </source>
</evidence>
<comment type="subcellular location">
    <subcellularLocation>
        <location evidence="1">Cell membrane</location>
        <topology evidence="1">Multi-pass membrane protein</topology>
    </subcellularLocation>
</comment>
<keyword evidence="8" id="KW-0472">Membrane</keyword>
<keyword evidence="6" id="KW-1133">Transmembrane helix</keyword>
<keyword evidence="5" id="KW-0851">Voltage-gated channel</keyword>
<evidence type="ECO:0000256" key="2">
    <source>
        <dbReference type="ARBA" id="ARBA00022448"/>
    </source>
</evidence>
<keyword evidence="7" id="KW-0406">Ion transport</keyword>
<accession>A0AAE0LFC8</accession>
<keyword evidence="12" id="KW-1185">Reference proteome</keyword>
<dbReference type="Proteomes" id="UP001190700">
    <property type="component" value="Unassembled WGS sequence"/>
</dbReference>
<evidence type="ECO:0000256" key="7">
    <source>
        <dbReference type="ARBA" id="ARBA00023065"/>
    </source>
</evidence>
<dbReference type="AlphaFoldDB" id="A0AAE0LFC8"/>
<evidence type="ECO:0000256" key="6">
    <source>
        <dbReference type="ARBA" id="ARBA00022989"/>
    </source>
</evidence>
<dbReference type="Gene3D" id="1.20.120.350">
    <property type="entry name" value="Voltage-gated potassium channels. Chain C"/>
    <property type="match status" value="1"/>
</dbReference>
<evidence type="ECO:0000256" key="4">
    <source>
        <dbReference type="ARBA" id="ARBA00022692"/>
    </source>
</evidence>
<evidence type="ECO:0000313" key="11">
    <source>
        <dbReference type="EMBL" id="KAK3283188.1"/>
    </source>
</evidence>
<dbReference type="InterPro" id="IPR031846">
    <property type="entry name" value="Hvcn1"/>
</dbReference>
<evidence type="ECO:0008006" key="13">
    <source>
        <dbReference type="Google" id="ProtNLM"/>
    </source>
</evidence>
<evidence type="ECO:0000256" key="1">
    <source>
        <dbReference type="ARBA" id="ARBA00004651"/>
    </source>
</evidence>
<feature type="region of interest" description="Disordered" evidence="10">
    <location>
        <begin position="136"/>
        <end position="161"/>
    </location>
</feature>
<evidence type="ECO:0000256" key="3">
    <source>
        <dbReference type="ARBA" id="ARBA00022475"/>
    </source>
</evidence>
<dbReference type="GO" id="GO:0034702">
    <property type="term" value="C:monoatomic ion channel complex"/>
    <property type="evidence" value="ECO:0007669"/>
    <property type="project" value="UniProtKB-KW"/>
</dbReference>
<dbReference type="InterPro" id="IPR027359">
    <property type="entry name" value="Volt_channel_dom_sf"/>
</dbReference>
<keyword evidence="2" id="KW-0813">Transport</keyword>
<keyword evidence="3" id="KW-1003">Cell membrane</keyword>
<dbReference type="EMBL" id="LGRX02002985">
    <property type="protein sequence ID" value="KAK3283188.1"/>
    <property type="molecule type" value="Genomic_DNA"/>
</dbReference>
<dbReference type="PANTHER" id="PTHR46480:SF1">
    <property type="entry name" value="VOLTAGE-GATED HYDROGEN CHANNEL 1"/>
    <property type="match status" value="1"/>
</dbReference>
<organism evidence="11 12">
    <name type="scientific">Cymbomonas tetramitiformis</name>
    <dbReference type="NCBI Taxonomy" id="36881"/>
    <lineage>
        <taxon>Eukaryota</taxon>
        <taxon>Viridiplantae</taxon>
        <taxon>Chlorophyta</taxon>
        <taxon>Pyramimonadophyceae</taxon>
        <taxon>Pyramimonadales</taxon>
        <taxon>Pyramimonadaceae</taxon>
        <taxon>Cymbomonas</taxon>
    </lineage>
</organism>
<evidence type="ECO:0000313" key="12">
    <source>
        <dbReference type="Proteomes" id="UP001190700"/>
    </source>
</evidence>
<name>A0AAE0LFC8_9CHLO</name>
<dbReference type="GO" id="GO:0030171">
    <property type="term" value="F:voltage-gated proton channel activity"/>
    <property type="evidence" value="ECO:0007669"/>
    <property type="project" value="InterPro"/>
</dbReference>